<dbReference type="EMBL" id="UINC01222542">
    <property type="protein sequence ID" value="SVE51373.1"/>
    <property type="molecule type" value="Genomic_DNA"/>
</dbReference>
<evidence type="ECO:0008006" key="2">
    <source>
        <dbReference type="Google" id="ProtNLM"/>
    </source>
</evidence>
<proteinExistence type="predicted"/>
<gene>
    <name evidence="1" type="ORF">METZ01_LOCUS504227</name>
</gene>
<organism evidence="1">
    <name type="scientific">marine metagenome</name>
    <dbReference type="NCBI Taxonomy" id="408172"/>
    <lineage>
        <taxon>unclassified sequences</taxon>
        <taxon>metagenomes</taxon>
        <taxon>ecological metagenomes</taxon>
    </lineage>
</organism>
<name>A0A383E4J8_9ZZZZ</name>
<evidence type="ECO:0000313" key="1">
    <source>
        <dbReference type="EMBL" id="SVE51373.1"/>
    </source>
</evidence>
<reference evidence="1" key="1">
    <citation type="submission" date="2018-05" db="EMBL/GenBank/DDBJ databases">
        <authorList>
            <person name="Lanie J.A."/>
            <person name="Ng W.-L."/>
            <person name="Kazmierczak K.M."/>
            <person name="Andrzejewski T.M."/>
            <person name="Davidsen T.M."/>
            <person name="Wayne K.J."/>
            <person name="Tettelin H."/>
            <person name="Glass J.I."/>
            <person name="Rusch D."/>
            <person name="Podicherti R."/>
            <person name="Tsui H.-C.T."/>
            <person name="Winkler M.E."/>
        </authorList>
    </citation>
    <scope>NUCLEOTIDE SEQUENCE</scope>
</reference>
<feature type="non-terminal residue" evidence="1">
    <location>
        <position position="1"/>
    </location>
</feature>
<accession>A0A383E4J8</accession>
<sequence>WIRYQWDHLILSAERKYSNIFIPSDYTALDTFSYSVSMLGIGYNLDKFIGNIKLYKIGEVSGYGIKGNGDINISWFNLNQQFGFYKSFNNLEKYPLEMYSLANIILSPNIWPWRSSRYQPFIGMESVYIQHSGKQIINTENTYFFSELESSPYSFHLINMEFGILLKGFKVSYRLVHILDGVINNTSNNKDIPSNSHLEVVWQFIN</sequence>
<dbReference type="AlphaFoldDB" id="A0A383E4J8"/>
<protein>
    <recommendedName>
        <fullName evidence="2">TonB-dependent receptor-like beta-barrel domain-containing protein</fullName>
    </recommendedName>
</protein>